<feature type="non-terminal residue" evidence="5">
    <location>
        <position position="1"/>
    </location>
</feature>
<feature type="compositionally biased region" description="Acidic residues" evidence="3">
    <location>
        <begin position="1159"/>
        <end position="1171"/>
    </location>
</feature>
<evidence type="ECO:0000259" key="4">
    <source>
        <dbReference type="PROSITE" id="PS50014"/>
    </source>
</evidence>
<dbReference type="SUPFAM" id="SSF57903">
    <property type="entry name" value="FYVE/PHD zinc finger"/>
    <property type="match status" value="1"/>
</dbReference>
<evidence type="ECO:0000256" key="2">
    <source>
        <dbReference type="PROSITE-ProRule" id="PRU00035"/>
    </source>
</evidence>
<evidence type="ECO:0000313" key="5">
    <source>
        <dbReference type="EMBL" id="CAJ1952556.1"/>
    </source>
</evidence>
<feature type="compositionally biased region" description="Basic residues" evidence="3">
    <location>
        <begin position="170"/>
        <end position="183"/>
    </location>
</feature>
<dbReference type="InterPro" id="IPR013083">
    <property type="entry name" value="Znf_RING/FYVE/PHD"/>
</dbReference>
<dbReference type="GO" id="GO:0005634">
    <property type="term" value="C:nucleus"/>
    <property type="evidence" value="ECO:0007669"/>
    <property type="project" value="InterPro"/>
</dbReference>
<feature type="compositionally biased region" description="Polar residues" evidence="3">
    <location>
        <begin position="1096"/>
        <end position="1112"/>
    </location>
</feature>
<dbReference type="SUPFAM" id="SSF47370">
    <property type="entry name" value="Bromodomain"/>
    <property type="match status" value="1"/>
</dbReference>
<dbReference type="InterPro" id="IPR001487">
    <property type="entry name" value="Bromodomain"/>
</dbReference>
<gene>
    <name evidence="5" type="ORF">CYCCA115_LOCUS13612</name>
</gene>
<feature type="region of interest" description="Disordered" evidence="3">
    <location>
        <begin position="47"/>
        <end position="103"/>
    </location>
</feature>
<feature type="region of interest" description="Disordered" evidence="3">
    <location>
        <begin position="649"/>
        <end position="694"/>
    </location>
</feature>
<accession>A0AAD2JHT2</accession>
<dbReference type="Proteomes" id="UP001295423">
    <property type="component" value="Unassembled WGS sequence"/>
</dbReference>
<feature type="region of interest" description="Disordered" evidence="3">
    <location>
        <begin position="1087"/>
        <end position="1112"/>
    </location>
</feature>
<protein>
    <recommendedName>
        <fullName evidence="4">Bromo domain-containing protein</fullName>
    </recommendedName>
</protein>
<dbReference type="PANTHER" id="PTHR47162:SF10">
    <property type="entry name" value="METHYL-CPG-BINDING DOMAIN-CONTAINING PROTEIN 9 ISOFORM X1"/>
    <property type="match status" value="1"/>
</dbReference>
<dbReference type="InterPro" id="IPR011011">
    <property type="entry name" value="Znf_FYVE_PHD"/>
</dbReference>
<feature type="domain" description="Bromo" evidence="4">
    <location>
        <begin position="1252"/>
        <end position="1337"/>
    </location>
</feature>
<feature type="compositionally biased region" description="Low complexity" evidence="3">
    <location>
        <begin position="47"/>
        <end position="56"/>
    </location>
</feature>
<dbReference type="PANTHER" id="PTHR47162">
    <property type="entry name" value="OS02G0192300 PROTEIN"/>
    <property type="match status" value="1"/>
</dbReference>
<organism evidence="5 6">
    <name type="scientific">Cylindrotheca closterium</name>
    <dbReference type="NCBI Taxonomy" id="2856"/>
    <lineage>
        <taxon>Eukaryota</taxon>
        <taxon>Sar</taxon>
        <taxon>Stramenopiles</taxon>
        <taxon>Ochrophyta</taxon>
        <taxon>Bacillariophyta</taxon>
        <taxon>Bacillariophyceae</taxon>
        <taxon>Bacillariophycidae</taxon>
        <taxon>Bacillariales</taxon>
        <taxon>Bacillariaceae</taxon>
        <taxon>Cylindrotheca</taxon>
    </lineage>
</organism>
<feature type="region of interest" description="Disordered" evidence="3">
    <location>
        <begin position="469"/>
        <end position="488"/>
    </location>
</feature>
<feature type="region of interest" description="Disordered" evidence="3">
    <location>
        <begin position="300"/>
        <end position="319"/>
    </location>
</feature>
<dbReference type="InterPro" id="IPR036427">
    <property type="entry name" value="Bromodomain-like_sf"/>
</dbReference>
<evidence type="ECO:0000313" key="6">
    <source>
        <dbReference type="Proteomes" id="UP001295423"/>
    </source>
</evidence>
<sequence length="2034" mass="225868">FSWPSTTRSIFDGSNQLKQGCVEISYSNAINDLAYVFKRHSALSDMSSASANDNDATPPPGEIANPESDEETDNLADAFNSEGTEADSDAGNVGDTSDDVTEEHEAGAVVHHCEQDYEHNDTNSDDFRNGDAVAVAVVADGDFDEDDDKPLNSLKASKKKTHRTSDSASKKKITHPSKKRKHSGRVDGKNHEQHLLSNTARALLVDTVPTVPVQIGDNIVVRSFGQLNVSNTETFSTESALYPVGFSCDRYEYSPVHGRVIKLRCTILDGKRTKLQYGGPIFRVMWGQGVNEDVDQVEYPYDPEKKSSPLQGEEPLANTTSASPWRGMIVPINGMKARVRFENDLFYYGTIETVLEKSEDNKKRRKSAFEISIQYDDGSMEETTYPDPDISIVMPGYDDELDHDNIDLKELKGKPVHTAIGKSPLEAWGQVIQKLGLVDEFVVENGLKAMSTKMEDLKDDDVVESLKHENVEEENSQSAGSHGSKTGCEQLSEMNEDIDAEKLSPAEMELKVHVARLKENLKNQNGEDKTASMALADVRISLLGTLACNPFTNFEGSISHQESWIAAAVRKEKSKMASTGNKRKIVTAADIVQRNNSFFNPDIEALIEGLPGSDHFSTYKPLESRSGLSTISKSFIQEQQLLQIDDRKRSLSRAKFQKTKSSQDKEKERKRKKREDERDARKRQKLEEEEEKKKARAEERLLRLQVQVDERMFKEASFQREKVVLAMAKSFGKEMGRRRRAAEHVAAQKIGDGRSLGVPMDSDIGDLPPLPPLSKPFDEDVLRIWDFISTFGSFFLERGYVDKLPTLDALQSSIDVLRTSKTGQNRREAISFVTNLAIALCKPLSAGLTRMLFASLIALNPTLQKDFGAAFFNEQSATEVKGALQNSSQPKVLLPVNVLTWKEIARIAFLSDALGELGHSRQEQAHYLRGYRSTGHPNSKEARRLRRVEDFAIAVLRQSLVSKHQPEILSAEITQESRIRINVPSQPLCNLSSWLFQLHNILSLKTGTGRASYIKLLENALGQLQPPGVDGHSQAKPIHEVKKILTEARDGISKDEPFNLSTIIKKVFDLFEKYTFQVVDANPNSGGTRFNERVGSRQNRTQVPTQKYQKLSRSTMGALQSLALTPQGLKDLARVREKYMSDALVLKEQMKRQELKEAGDEDDDDDDEEEEIGHKETKTTVAVEISSEGKENGTSEKKGVSHEIFLESGDRFPGADMKQRIGKETPHDDFCCDIPDAPELIRRCLAVLRTLCQSGAAEPFIFPVDPQTNPGYYDMLLKPMCMREVGIQLQSAARDYHILEKERKIQFLENAVAHFARNIRLIGRNCLSYANAGPTVISAGGEMLRIFERLLLDWVLAPPDHLTSLHRLDDDMCVDPHPSDTEATVLLCDGCEGNFNVSRLDPPIIDIPKGDWYCPRCVDGRCWGDLDPRIGKTLHLEGSEESCKVTRCLFSHFEHTSPSLMYEVETEAGKIEMVGLEDVDAALSSAGESIPQIACLEAVAESVGYGNGIDIGLRHDLVPVLLNPNVSDGAAQVALSSSVFRDSIAAAGTLLVGDDREMTAGEWLRLLLLLTMKCASSDTMQNLASDMENKAAEAMNKSLESLTQIHDIAQVFPEVVQGGKTEGCGISDTDGEKCGSKNGVSNEAMTVSRIGTIPEVATITIDPNAVEVLESADINISLTPCNESPYSERDESHEVKDTLARKSSAILEKSQRHKSREDFIAASCIKKQLRSTFASFCEDTISEVIESTLVSDETSLSLSSSRCEDDICDFCRLPDTALGAHLVRVPNREEWSDRIAHACKSQRTFLIAELRSPNQSETGRKIRAQRHSLVAVTVRLGGEIVPDERDPNYHQDIVDSGMIEFLPRNVVGFQEELSFSYRASFPFVTGSMSAHECCAIAVHNARKLMVVEKHKQTESGLAERDTGSRCGRTLEIGSDTAGRSYWKFNADQGSLFVSHNVDSGSDKSKIGRWLRFADPESIASVIVCLKKDAITSYLKRLFPDARQLLQNAQIWTTILVTLLPAKTRSSTKKGMKCW</sequence>
<feature type="compositionally biased region" description="Polar residues" evidence="3">
    <location>
        <begin position="476"/>
        <end position="488"/>
    </location>
</feature>
<dbReference type="Gene3D" id="1.20.920.10">
    <property type="entry name" value="Bromodomain-like"/>
    <property type="match status" value="1"/>
</dbReference>
<feature type="region of interest" description="Disordered" evidence="3">
    <location>
        <begin position="1153"/>
        <end position="1177"/>
    </location>
</feature>
<dbReference type="InterPro" id="IPR003888">
    <property type="entry name" value="FYrich_N"/>
</dbReference>
<dbReference type="Pfam" id="PF00439">
    <property type="entry name" value="Bromodomain"/>
    <property type="match status" value="1"/>
</dbReference>
<proteinExistence type="predicted"/>
<dbReference type="Gene3D" id="3.30.160.360">
    <property type="match status" value="1"/>
</dbReference>
<dbReference type="PROSITE" id="PS50014">
    <property type="entry name" value="BROMODOMAIN_2"/>
    <property type="match status" value="1"/>
</dbReference>
<evidence type="ECO:0000256" key="1">
    <source>
        <dbReference type="ARBA" id="ARBA00023117"/>
    </source>
</evidence>
<dbReference type="CDD" id="cd04369">
    <property type="entry name" value="Bromodomain"/>
    <property type="match status" value="1"/>
</dbReference>
<reference evidence="5" key="1">
    <citation type="submission" date="2023-08" db="EMBL/GenBank/DDBJ databases">
        <authorList>
            <person name="Audoor S."/>
            <person name="Bilcke G."/>
        </authorList>
    </citation>
    <scope>NUCLEOTIDE SEQUENCE</scope>
</reference>
<name>A0AAD2JHT2_9STRA</name>
<evidence type="ECO:0000256" key="3">
    <source>
        <dbReference type="SAM" id="MobiDB-lite"/>
    </source>
</evidence>
<feature type="region of interest" description="Disordered" evidence="3">
    <location>
        <begin position="142"/>
        <end position="191"/>
    </location>
</feature>
<keyword evidence="6" id="KW-1185">Reference proteome</keyword>
<dbReference type="Pfam" id="PF05964">
    <property type="entry name" value="FYRN"/>
    <property type="match status" value="1"/>
</dbReference>
<dbReference type="PROSITE" id="PS51542">
    <property type="entry name" value="FYRN"/>
    <property type="match status" value="1"/>
</dbReference>
<comment type="caution">
    <text evidence="5">The sequence shown here is derived from an EMBL/GenBank/DDBJ whole genome shotgun (WGS) entry which is preliminary data.</text>
</comment>
<dbReference type="Gene3D" id="3.30.40.10">
    <property type="entry name" value="Zinc/RING finger domain, C3HC4 (zinc finger)"/>
    <property type="match status" value="1"/>
</dbReference>
<dbReference type="EMBL" id="CAKOGP040001804">
    <property type="protein sequence ID" value="CAJ1952556.1"/>
    <property type="molecule type" value="Genomic_DNA"/>
</dbReference>
<keyword evidence="1 2" id="KW-0103">Bromodomain</keyword>